<sequence length="102" mass="11488">MLMLMWMPKLLSQQQMQHFGAWSVECVVHEQAANSKQHQQHATCSIRCLTLQRGITFGSTLTLHTVFLVHAASATANNGPKSLIENRINDELSVNRLKSHVH</sequence>
<dbReference type="HOGENOM" id="CLU_2280268_0_0_1"/>
<organism evidence="2">
    <name type="scientific">Drosophila grimshawi</name>
    <name type="common">Hawaiian fruit fly</name>
    <name type="synonym">Idiomyia grimshawi</name>
    <dbReference type="NCBI Taxonomy" id="7222"/>
    <lineage>
        <taxon>Eukaryota</taxon>
        <taxon>Metazoa</taxon>
        <taxon>Ecdysozoa</taxon>
        <taxon>Arthropoda</taxon>
        <taxon>Hexapoda</taxon>
        <taxon>Insecta</taxon>
        <taxon>Pterygota</taxon>
        <taxon>Neoptera</taxon>
        <taxon>Endopterygota</taxon>
        <taxon>Diptera</taxon>
        <taxon>Brachycera</taxon>
        <taxon>Muscomorpha</taxon>
        <taxon>Ephydroidea</taxon>
        <taxon>Drosophilidae</taxon>
        <taxon>Drosophila</taxon>
        <taxon>Hawaiian Drosophila</taxon>
    </lineage>
</organism>
<evidence type="ECO:0000313" key="1">
    <source>
        <dbReference type="EMBL" id="EDV91372.1"/>
    </source>
</evidence>
<accession>B4JV52</accession>
<dbReference type="AlphaFoldDB" id="B4JV52"/>
<dbReference type="Proteomes" id="UP000001070">
    <property type="component" value="Unassembled WGS sequence"/>
</dbReference>
<keyword evidence="2" id="KW-1185">Reference proteome</keyword>
<protein>
    <submittedName>
        <fullName evidence="1">GH17405</fullName>
    </submittedName>
</protein>
<gene>
    <name evidence="1" type="primary">Dgri\GH17405</name>
    <name evidence="1" type="ORF">Dgri_GH17405</name>
</gene>
<evidence type="ECO:0000313" key="2">
    <source>
        <dbReference type="Proteomes" id="UP000001070"/>
    </source>
</evidence>
<reference evidence="1 2" key="1">
    <citation type="journal article" date="2007" name="Nature">
        <title>Evolution of genes and genomes on the Drosophila phylogeny.</title>
        <authorList>
            <consortium name="Drosophila 12 Genomes Consortium"/>
            <person name="Clark A.G."/>
            <person name="Eisen M.B."/>
            <person name="Smith D.R."/>
            <person name="Bergman C.M."/>
            <person name="Oliver B."/>
            <person name="Markow T.A."/>
            <person name="Kaufman T.C."/>
            <person name="Kellis M."/>
            <person name="Gelbart W."/>
            <person name="Iyer V.N."/>
            <person name="Pollard D.A."/>
            <person name="Sackton T.B."/>
            <person name="Larracuente A.M."/>
            <person name="Singh N.D."/>
            <person name="Abad J.P."/>
            <person name="Abt D.N."/>
            <person name="Adryan B."/>
            <person name="Aguade M."/>
            <person name="Akashi H."/>
            <person name="Anderson W.W."/>
            <person name="Aquadro C.F."/>
            <person name="Ardell D.H."/>
            <person name="Arguello R."/>
            <person name="Artieri C.G."/>
            <person name="Barbash D.A."/>
            <person name="Barker D."/>
            <person name="Barsanti P."/>
            <person name="Batterham P."/>
            <person name="Batzoglou S."/>
            <person name="Begun D."/>
            <person name="Bhutkar A."/>
            <person name="Blanco E."/>
            <person name="Bosak S.A."/>
            <person name="Bradley R.K."/>
            <person name="Brand A.D."/>
            <person name="Brent M.R."/>
            <person name="Brooks A.N."/>
            <person name="Brown R.H."/>
            <person name="Butlin R.K."/>
            <person name="Caggese C."/>
            <person name="Calvi B.R."/>
            <person name="Bernardo de Carvalho A."/>
            <person name="Caspi A."/>
            <person name="Castrezana S."/>
            <person name="Celniker S.E."/>
            <person name="Chang J.L."/>
            <person name="Chapple C."/>
            <person name="Chatterji S."/>
            <person name="Chinwalla A."/>
            <person name="Civetta A."/>
            <person name="Clifton S.W."/>
            <person name="Comeron J.M."/>
            <person name="Costello J.C."/>
            <person name="Coyne J.A."/>
            <person name="Daub J."/>
            <person name="David R.G."/>
            <person name="Delcher A.L."/>
            <person name="Delehaunty K."/>
            <person name="Do C.B."/>
            <person name="Ebling H."/>
            <person name="Edwards K."/>
            <person name="Eickbush T."/>
            <person name="Evans J.D."/>
            <person name="Filipski A."/>
            <person name="Findeiss S."/>
            <person name="Freyhult E."/>
            <person name="Fulton L."/>
            <person name="Fulton R."/>
            <person name="Garcia A.C."/>
            <person name="Gardiner A."/>
            <person name="Garfield D.A."/>
            <person name="Garvin B.E."/>
            <person name="Gibson G."/>
            <person name="Gilbert D."/>
            <person name="Gnerre S."/>
            <person name="Godfrey J."/>
            <person name="Good R."/>
            <person name="Gotea V."/>
            <person name="Gravely B."/>
            <person name="Greenberg A.J."/>
            <person name="Griffiths-Jones S."/>
            <person name="Gross S."/>
            <person name="Guigo R."/>
            <person name="Gustafson E.A."/>
            <person name="Haerty W."/>
            <person name="Hahn M.W."/>
            <person name="Halligan D.L."/>
            <person name="Halpern A.L."/>
            <person name="Halter G.M."/>
            <person name="Han M.V."/>
            <person name="Heger A."/>
            <person name="Hillier L."/>
            <person name="Hinrichs A.S."/>
            <person name="Holmes I."/>
            <person name="Hoskins R.A."/>
            <person name="Hubisz M.J."/>
            <person name="Hultmark D."/>
            <person name="Huntley M.A."/>
            <person name="Jaffe D.B."/>
            <person name="Jagadeeshan S."/>
            <person name="Jeck W.R."/>
            <person name="Johnson J."/>
            <person name="Jones C.D."/>
            <person name="Jordan W.C."/>
            <person name="Karpen G.H."/>
            <person name="Kataoka E."/>
            <person name="Keightley P.D."/>
            <person name="Kheradpour P."/>
            <person name="Kirkness E.F."/>
            <person name="Koerich L.B."/>
            <person name="Kristiansen K."/>
            <person name="Kudrna D."/>
            <person name="Kulathinal R.J."/>
            <person name="Kumar S."/>
            <person name="Kwok R."/>
            <person name="Lander E."/>
            <person name="Langley C.H."/>
            <person name="Lapoint R."/>
            <person name="Lazzaro B.P."/>
            <person name="Lee S.J."/>
            <person name="Levesque L."/>
            <person name="Li R."/>
            <person name="Lin C.F."/>
            <person name="Lin M.F."/>
            <person name="Lindblad-Toh K."/>
            <person name="Llopart A."/>
            <person name="Long M."/>
            <person name="Low L."/>
            <person name="Lozovsky E."/>
            <person name="Lu J."/>
            <person name="Luo M."/>
            <person name="Machado C.A."/>
            <person name="Makalowski W."/>
            <person name="Marzo M."/>
            <person name="Matsuda M."/>
            <person name="Matzkin L."/>
            <person name="McAllister B."/>
            <person name="McBride C.S."/>
            <person name="McKernan B."/>
            <person name="McKernan K."/>
            <person name="Mendez-Lago M."/>
            <person name="Minx P."/>
            <person name="Mollenhauer M.U."/>
            <person name="Montooth K."/>
            <person name="Mount S.M."/>
            <person name="Mu X."/>
            <person name="Myers E."/>
            <person name="Negre B."/>
            <person name="Newfeld S."/>
            <person name="Nielsen R."/>
            <person name="Noor M.A."/>
            <person name="O'Grady P."/>
            <person name="Pachter L."/>
            <person name="Papaceit M."/>
            <person name="Parisi M.J."/>
            <person name="Parisi M."/>
            <person name="Parts L."/>
            <person name="Pedersen J.S."/>
            <person name="Pesole G."/>
            <person name="Phillippy A.M."/>
            <person name="Ponting C.P."/>
            <person name="Pop M."/>
            <person name="Porcelli D."/>
            <person name="Powell J.R."/>
            <person name="Prohaska S."/>
            <person name="Pruitt K."/>
            <person name="Puig M."/>
            <person name="Quesneville H."/>
            <person name="Ram K.R."/>
            <person name="Rand D."/>
            <person name="Rasmussen M.D."/>
            <person name="Reed L.K."/>
            <person name="Reenan R."/>
            <person name="Reily A."/>
            <person name="Remington K.A."/>
            <person name="Rieger T.T."/>
            <person name="Ritchie M.G."/>
            <person name="Robin C."/>
            <person name="Rogers Y.H."/>
            <person name="Rohde C."/>
            <person name="Rozas J."/>
            <person name="Rubenfield M.J."/>
            <person name="Ruiz A."/>
            <person name="Russo S."/>
            <person name="Salzberg S.L."/>
            <person name="Sanchez-Gracia A."/>
            <person name="Saranga D.J."/>
            <person name="Sato H."/>
            <person name="Schaeffer S.W."/>
            <person name="Schatz M.C."/>
            <person name="Schlenke T."/>
            <person name="Schwartz R."/>
            <person name="Segarra C."/>
            <person name="Singh R.S."/>
            <person name="Sirot L."/>
            <person name="Sirota M."/>
            <person name="Sisneros N.B."/>
            <person name="Smith C.D."/>
            <person name="Smith T.F."/>
            <person name="Spieth J."/>
            <person name="Stage D.E."/>
            <person name="Stark A."/>
            <person name="Stephan W."/>
            <person name="Strausberg R.L."/>
            <person name="Strempel S."/>
            <person name="Sturgill D."/>
            <person name="Sutton G."/>
            <person name="Sutton G.G."/>
            <person name="Tao W."/>
            <person name="Teichmann S."/>
            <person name="Tobari Y.N."/>
            <person name="Tomimura Y."/>
            <person name="Tsolas J.M."/>
            <person name="Valente V.L."/>
            <person name="Venter E."/>
            <person name="Venter J.C."/>
            <person name="Vicario S."/>
            <person name="Vieira F.G."/>
            <person name="Vilella A.J."/>
            <person name="Villasante A."/>
            <person name="Walenz B."/>
            <person name="Wang J."/>
            <person name="Wasserman M."/>
            <person name="Watts T."/>
            <person name="Wilson D."/>
            <person name="Wilson R.K."/>
            <person name="Wing R.A."/>
            <person name="Wolfner M.F."/>
            <person name="Wong A."/>
            <person name="Wong G.K."/>
            <person name="Wu C.I."/>
            <person name="Wu G."/>
            <person name="Yamamoto D."/>
            <person name="Yang H.P."/>
            <person name="Yang S.P."/>
            <person name="Yorke J.A."/>
            <person name="Yoshida K."/>
            <person name="Zdobnov E."/>
            <person name="Zhang P."/>
            <person name="Zhang Y."/>
            <person name="Zimin A.V."/>
            <person name="Baldwin J."/>
            <person name="Abdouelleil A."/>
            <person name="Abdulkadir J."/>
            <person name="Abebe A."/>
            <person name="Abera B."/>
            <person name="Abreu J."/>
            <person name="Acer S.C."/>
            <person name="Aftuck L."/>
            <person name="Alexander A."/>
            <person name="An P."/>
            <person name="Anderson E."/>
            <person name="Anderson S."/>
            <person name="Arachi H."/>
            <person name="Azer M."/>
            <person name="Bachantsang P."/>
            <person name="Barry A."/>
            <person name="Bayul T."/>
            <person name="Berlin A."/>
            <person name="Bessette D."/>
            <person name="Bloom T."/>
            <person name="Blye J."/>
            <person name="Boguslavskiy L."/>
            <person name="Bonnet C."/>
            <person name="Boukhgalter B."/>
            <person name="Bourzgui I."/>
            <person name="Brown A."/>
            <person name="Cahill P."/>
            <person name="Channer S."/>
            <person name="Cheshatsang Y."/>
            <person name="Chuda L."/>
            <person name="Citroen M."/>
            <person name="Collymore A."/>
            <person name="Cooke P."/>
            <person name="Costello M."/>
            <person name="D'Aco K."/>
            <person name="Daza R."/>
            <person name="De Haan G."/>
            <person name="DeGray S."/>
            <person name="DeMaso C."/>
            <person name="Dhargay N."/>
            <person name="Dooley K."/>
            <person name="Dooley E."/>
            <person name="Doricent M."/>
            <person name="Dorje P."/>
            <person name="Dorjee K."/>
            <person name="Dupes A."/>
            <person name="Elong R."/>
            <person name="Falk J."/>
            <person name="Farina A."/>
            <person name="Faro S."/>
            <person name="Ferguson D."/>
            <person name="Fisher S."/>
            <person name="Foley C.D."/>
            <person name="Franke A."/>
            <person name="Friedrich D."/>
            <person name="Gadbois L."/>
            <person name="Gearin G."/>
            <person name="Gearin C.R."/>
            <person name="Giannoukos G."/>
            <person name="Goode T."/>
            <person name="Graham J."/>
            <person name="Grandbois E."/>
            <person name="Grewal S."/>
            <person name="Gyaltsen K."/>
            <person name="Hafez N."/>
            <person name="Hagos B."/>
            <person name="Hall J."/>
            <person name="Henson C."/>
            <person name="Hollinger A."/>
            <person name="Honan T."/>
            <person name="Huard M.D."/>
            <person name="Hughes L."/>
            <person name="Hurhula B."/>
            <person name="Husby M.E."/>
            <person name="Kamat A."/>
            <person name="Kanga B."/>
            <person name="Kashin S."/>
            <person name="Khazanovich D."/>
            <person name="Kisner P."/>
            <person name="Lance K."/>
            <person name="Lara M."/>
            <person name="Lee W."/>
            <person name="Lennon N."/>
            <person name="Letendre F."/>
            <person name="LeVine R."/>
            <person name="Lipovsky A."/>
            <person name="Liu X."/>
            <person name="Liu J."/>
            <person name="Liu S."/>
            <person name="Lokyitsang T."/>
            <person name="Lokyitsang Y."/>
            <person name="Lubonja R."/>
            <person name="Lui A."/>
            <person name="MacDonald P."/>
            <person name="Magnisalis V."/>
            <person name="Maru K."/>
            <person name="Matthews C."/>
            <person name="McCusker W."/>
            <person name="McDonough S."/>
            <person name="Mehta T."/>
            <person name="Meldrim J."/>
            <person name="Meneus L."/>
            <person name="Mihai O."/>
            <person name="Mihalev A."/>
            <person name="Mihova T."/>
            <person name="Mittelman R."/>
            <person name="Mlenga V."/>
            <person name="Montmayeur A."/>
            <person name="Mulrain L."/>
            <person name="Navidi A."/>
            <person name="Naylor J."/>
            <person name="Negash T."/>
            <person name="Nguyen T."/>
            <person name="Nguyen N."/>
            <person name="Nicol R."/>
            <person name="Norbu C."/>
            <person name="Norbu N."/>
            <person name="Novod N."/>
            <person name="O'Neill B."/>
            <person name="Osman S."/>
            <person name="Markiewicz E."/>
            <person name="Oyono O.L."/>
            <person name="Patti C."/>
            <person name="Phunkhang P."/>
            <person name="Pierre F."/>
            <person name="Priest M."/>
            <person name="Raghuraman S."/>
            <person name="Rege F."/>
            <person name="Reyes R."/>
            <person name="Rise C."/>
            <person name="Rogov P."/>
            <person name="Ross K."/>
            <person name="Ryan E."/>
            <person name="Settipalli S."/>
            <person name="Shea T."/>
            <person name="Sherpa N."/>
            <person name="Shi L."/>
            <person name="Shih D."/>
            <person name="Sparrow T."/>
            <person name="Spaulding J."/>
            <person name="Stalker J."/>
            <person name="Stange-Thomann N."/>
            <person name="Stavropoulos S."/>
            <person name="Stone C."/>
            <person name="Strader C."/>
            <person name="Tesfaye S."/>
            <person name="Thomson T."/>
            <person name="Thoulutsang Y."/>
            <person name="Thoulutsang D."/>
            <person name="Topham K."/>
            <person name="Topping I."/>
            <person name="Tsamla T."/>
            <person name="Vassiliev H."/>
            <person name="Vo A."/>
            <person name="Wangchuk T."/>
            <person name="Wangdi T."/>
            <person name="Weiand M."/>
            <person name="Wilkinson J."/>
            <person name="Wilson A."/>
            <person name="Yadav S."/>
            <person name="Young G."/>
            <person name="Yu Q."/>
            <person name="Zembek L."/>
            <person name="Zhong D."/>
            <person name="Zimmer A."/>
            <person name="Zwirko Z."/>
            <person name="Jaffe D.B."/>
            <person name="Alvarez P."/>
            <person name="Brockman W."/>
            <person name="Butler J."/>
            <person name="Chin C."/>
            <person name="Gnerre S."/>
            <person name="Grabherr M."/>
            <person name="Kleber M."/>
            <person name="Mauceli E."/>
            <person name="MacCallum I."/>
        </authorList>
    </citation>
    <scope>NUCLEOTIDE SEQUENCE [LARGE SCALE GENOMIC DNA]</scope>
    <source>
        <strain evidence="2">Tucson 15287-2541.00</strain>
    </source>
</reference>
<name>B4JV52_DROGR</name>
<proteinExistence type="predicted"/>
<dbReference type="EMBL" id="CH916374">
    <property type="protein sequence ID" value="EDV91372.1"/>
    <property type="molecule type" value="Genomic_DNA"/>
</dbReference>
<dbReference type="InParanoid" id="B4JV52"/>